<keyword evidence="2" id="KW-1185">Reference proteome</keyword>
<reference evidence="3" key="1">
    <citation type="submission" date="2025-08" db="UniProtKB">
        <authorList>
            <consortium name="RefSeq"/>
        </authorList>
    </citation>
    <scope>IDENTIFICATION</scope>
    <source>
        <strain evidence="3">11010-0011.00</strain>
        <tissue evidence="3">Whole body</tissue>
    </source>
</reference>
<organism evidence="2 3">
    <name type="scientific">Drosophila lebanonensis</name>
    <name type="common">Fruit fly</name>
    <name type="synonym">Scaptodrosophila lebanonensis</name>
    <dbReference type="NCBI Taxonomy" id="7225"/>
    <lineage>
        <taxon>Eukaryota</taxon>
        <taxon>Metazoa</taxon>
        <taxon>Ecdysozoa</taxon>
        <taxon>Arthropoda</taxon>
        <taxon>Hexapoda</taxon>
        <taxon>Insecta</taxon>
        <taxon>Pterygota</taxon>
        <taxon>Neoptera</taxon>
        <taxon>Endopterygota</taxon>
        <taxon>Diptera</taxon>
        <taxon>Brachycera</taxon>
        <taxon>Muscomorpha</taxon>
        <taxon>Ephydroidea</taxon>
        <taxon>Drosophilidae</taxon>
        <taxon>Scaptodrosophila</taxon>
    </lineage>
</organism>
<evidence type="ECO:0000313" key="2">
    <source>
        <dbReference type="Proteomes" id="UP000504634"/>
    </source>
</evidence>
<dbReference type="GeneID" id="115622777"/>
<accession>A0A6J2TBE3</accession>
<dbReference type="RefSeq" id="XP_030372695.1">
    <property type="nucleotide sequence ID" value="XM_030516835.1"/>
</dbReference>
<evidence type="ECO:0000313" key="3">
    <source>
        <dbReference type="RefSeq" id="XP_030372695.1"/>
    </source>
</evidence>
<sequence>MTKRSSANHRFKMQLLSDKSVVLVEVTGYESEIFLPQIQHDRIALVNIIHNRQLSSKYGLAASNSKFAAIRSSNSGFRVHNSRIRPIRKITTGSAGKAPGMLNVSSLRFNLKLISNGNVVLAECNGFESEIFLPHICGHCVTMKRVTASELVQCSRLRSKEAKDETAMLATASLLHDNKVVLVNLASPLHNNSNAFVANAPNPRALLKQKRLQHQLHQQQLQQHQQHQQQQQQQQQQPQRRWQSPPQKQPQPLASASASGAGGMVGLNAAGAAGDQRCVAGRSRK</sequence>
<dbReference type="Proteomes" id="UP000504634">
    <property type="component" value="Unplaced"/>
</dbReference>
<dbReference type="AlphaFoldDB" id="A0A6J2TBE3"/>
<dbReference type="OrthoDB" id="8058746at2759"/>
<feature type="region of interest" description="Disordered" evidence="1">
    <location>
        <begin position="210"/>
        <end position="285"/>
    </location>
</feature>
<gene>
    <name evidence="3" type="primary">LOC115622777</name>
</gene>
<feature type="compositionally biased region" description="Low complexity" evidence="1">
    <location>
        <begin position="215"/>
        <end position="259"/>
    </location>
</feature>
<name>A0A6J2TBE3_DROLE</name>
<evidence type="ECO:0000256" key="1">
    <source>
        <dbReference type="SAM" id="MobiDB-lite"/>
    </source>
</evidence>
<protein>
    <submittedName>
        <fullName evidence="3">Ras-interacting protein RIP3</fullName>
    </submittedName>
</protein>
<proteinExistence type="predicted"/>